<dbReference type="Proteomes" id="UP000177369">
    <property type="component" value="Unassembled WGS sequence"/>
</dbReference>
<name>A0A1F5G6S8_9BACT</name>
<organism evidence="2 3">
    <name type="scientific">Candidatus Curtissbacteria bacterium RIFCSPHIGHO2_02_FULL_40_16b</name>
    <dbReference type="NCBI Taxonomy" id="1797714"/>
    <lineage>
        <taxon>Bacteria</taxon>
        <taxon>Candidatus Curtissiibacteriota</taxon>
    </lineage>
</organism>
<evidence type="ECO:0000256" key="1">
    <source>
        <dbReference type="SAM" id="Phobius"/>
    </source>
</evidence>
<keyword evidence="1" id="KW-1133">Transmembrane helix</keyword>
<sequence length="79" mass="8760">MTDAKQKIVEKYYIEITPSWKKRFLISFAGGIGWGLGVLVSSTIIIAIITYFISKIDFIPILGQFLNDITTSSTSTPSN</sequence>
<feature type="transmembrane region" description="Helical" evidence="1">
    <location>
        <begin position="24"/>
        <end position="53"/>
    </location>
</feature>
<accession>A0A1F5G6S8</accession>
<evidence type="ECO:0000313" key="2">
    <source>
        <dbReference type="EMBL" id="OGD87590.1"/>
    </source>
</evidence>
<reference evidence="2 3" key="1">
    <citation type="journal article" date="2016" name="Nat. Commun.">
        <title>Thousands of microbial genomes shed light on interconnected biogeochemical processes in an aquifer system.</title>
        <authorList>
            <person name="Anantharaman K."/>
            <person name="Brown C.T."/>
            <person name="Hug L.A."/>
            <person name="Sharon I."/>
            <person name="Castelle C.J."/>
            <person name="Probst A.J."/>
            <person name="Thomas B.C."/>
            <person name="Singh A."/>
            <person name="Wilkins M.J."/>
            <person name="Karaoz U."/>
            <person name="Brodie E.L."/>
            <person name="Williams K.H."/>
            <person name="Hubbard S.S."/>
            <person name="Banfield J.F."/>
        </authorList>
    </citation>
    <scope>NUCLEOTIDE SEQUENCE [LARGE SCALE GENOMIC DNA]</scope>
</reference>
<protein>
    <submittedName>
        <fullName evidence="2">Uncharacterized protein</fullName>
    </submittedName>
</protein>
<keyword evidence="1" id="KW-0812">Transmembrane</keyword>
<dbReference type="InterPro" id="IPR043723">
    <property type="entry name" value="DUF5665"/>
</dbReference>
<dbReference type="STRING" id="1797714.A3D04_04920"/>
<proteinExistence type="predicted"/>
<comment type="caution">
    <text evidence="2">The sequence shown here is derived from an EMBL/GenBank/DDBJ whole genome shotgun (WGS) entry which is preliminary data.</text>
</comment>
<evidence type="ECO:0000313" key="3">
    <source>
        <dbReference type="Proteomes" id="UP000177369"/>
    </source>
</evidence>
<dbReference type="Pfam" id="PF18910">
    <property type="entry name" value="DUF5665"/>
    <property type="match status" value="1"/>
</dbReference>
<dbReference type="EMBL" id="MFBD01000046">
    <property type="protein sequence ID" value="OGD87590.1"/>
    <property type="molecule type" value="Genomic_DNA"/>
</dbReference>
<gene>
    <name evidence="2" type="ORF">A3D04_04920</name>
</gene>
<dbReference type="AlphaFoldDB" id="A0A1F5G6S8"/>
<keyword evidence="1" id="KW-0472">Membrane</keyword>